<dbReference type="GO" id="GO:0005886">
    <property type="term" value="C:plasma membrane"/>
    <property type="evidence" value="ECO:0007669"/>
    <property type="project" value="UniProtKB-SubCell"/>
</dbReference>
<dbReference type="KEGG" id="gmc:GY4MC1_1831"/>
<dbReference type="PANTHER" id="PTHR30269:SF0">
    <property type="entry name" value="MEMBRANE TRANSPORTER PROTEIN YFCA-RELATED"/>
    <property type="match status" value="1"/>
</dbReference>
<dbReference type="AlphaFoldDB" id="A0A7U3YFF4"/>
<evidence type="ECO:0000256" key="7">
    <source>
        <dbReference type="ARBA" id="ARBA00023136"/>
    </source>
</evidence>
<evidence type="ECO:0000256" key="8">
    <source>
        <dbReference type="RuleBase" id="RU363041"/>
    </source>
</evidence>
<evidence type="ECO:0000256" key="1">
    <source>
        <dbReference type="ARBA" id="ARBA00004651"/>
    </source>
</evidence>
<feature type="transmembrane region" description="Helical" evidence="8">
    <location>
        <begin position="226"/>
        <end position="244"/>
    </location>
</feature>
<feature type="transmembrane region" description="Helical" evidence="8">
    <location>
        <begin position="174"/>
        <end position="192"/>
    </location>
</feature>
<evidence type="ECO:0000256" key="5">
    <source>
        <dbReference type="ARBA" id="ARBA00022692"/>
    </source>
</evidence>
<feature type="transmembrane region" description="Helical" evidence="8">
    <location>
        <begin position="42"/>
        <end position="61"/>
    </location>
</feature>
<dbReference type="InterPro" id="IPR002781">
    <property type="entry name" value="TM_pro_TauE-like"/>
</dbReference>
<keyword evidence="7 8" id="KW-0472">Membrane</keyword>
<organism evidence="9">
    <name type="scientific">Geobacillus sp. (strain Y4.1MC1)</name>
    <dbReference type="NCBI Taxonomy" id="581103"/>
    <lineage>
        <taxon>Bacteria</taxon>
        <taxon>Bacillati</taxon>
        <taxon>Bacillota</taxon>
        <taxon>Bacilli</taxon>
        <taxon>Bacillales</taxon>
        <taxon>Anoxybacillaceae</taxon>
        <taxon>Geobacillus</taxon>
    </lineage>
</organism>
<feature type="transmembrane region" description="Helical" evidence="8">
    <location>
        <begin position="73"/>
        <end position="91"/>
    </location>
</feature>
<gene>
    <name evidence="9" type="ORF">GY4MC1_1831</name>
</gene>
<feature type="transmembrane region" description="Helical" evidence="8">
    <location>
        <begin position="198"/>
        <end position="219"/>
    </location>
</feature>
<feature type="transmembrane region" description="Helical" evidence="8">
    <location>
        <begin position="98"/>
        <end position="117"/>
    </location>
</feature>
<evidence type="ECO:0000256" key="2">
    <source>
        <dbReference type="ARBA" id="ARBA00009142"/>
    </source>
</evidence>
<dbReference type="InterPro" id="IPR052017">
    <property type="entry name" value="TSUP"/>
</dbReference>
<accession>A0A7U3YFF4</accession>
<evidence type="ECO:0000313" key="9">
    <source>
        <dbReference type="EMBL" id="ADP74600.1"/>
    </source>
</evidence>
<feature type="transmembrane region" description="Helical" evidence="8">
    <location>
        <begin position="137"/>
        <end position="162"/>
    </location>
</feature>
<evidence type="ECO:0000256" key="6">
    <source>
        <dbReference type="ARBA" id="ARBA00022989"/>
    </source>
</evidence>
<sequence length="247" mass="26229">MGALFFALMGIGMISSFIGILAGGGGLITLSAMMLVGIPVQIGIATNKFSSGMAALTSVSYLLTNKHLSGKTIMRNVCIALAGGVSGALITSSMTERTMNIIALILLIFSFFVTLKAKQWVSSVKEADNDTSIISKIMPFFIAAYDGGFGPGSSTFGILYYMHRKNSYAKAVQLTRVLILGSCLGAFIVFYQTGFVQWHYAIALAIGSAIGSQMGLLVLPKVSLKLAKSLLMAIIFLLIVQVLFKIA</sequence>
<protein>
    <recommendedName>
        <fullName evidence="8">Probable membrane transporter protein</fullName>
    </recommendedName>
</protein>
<keyword evidence="4 8" id="KW-1003">Cell membrane</keyword>
<keyword evidence="3" id="KW-0813">Transport</keyword>
<name>A0A7U3YFF4_GEOS0</name>
<keyword evidence="6 8" id="KW-1133">Transmembrane helix</keyword>
<dbReference type="PANTHER" id="PTHR30269">
    <property type="entry name" value="TRANSMEMBRANE PROTEIN YFCA"/>
    <property type="match status" value="1"/>
</dbReference>
<comment type="similarity">
    <text evidence="2 8">Belongs to the 4-toluene sulfonate uptake permease (TSUP) (TC 2.A.102) family.</text>
</comment>
<evidence type="ECO:0000256" key="3">
    <source>
        <dbReference type="ARBA" id="ARBA00022448"/>
    </source>
</evidence>
<dbReference type="Pfam" id="PF01925">
    <property type="entry name" value="TauE"/>
    <property type="match status" value="1"/>
</dbReference>
<evidence type="ECO:0000256" key="4">
    <source>
        <dbReference type="ARBA" id="ARBA00022475"/>
    </source>
</evidence>
<comment type="subcellular location">
    <subcellularLocation>
        <location evidence="1 8">Cell membrane</location>
        <topology evidence="1 8">Multi-pass membrane protein</topology>
    </subcellularLocation>
</comment>
<keyword evidence="5 8" id="KW-0812">Transmembrane</keyword>
<feature type="transmembrane region" description="Helical" evidence="8">
    <location>
        <begin position="6"/>
        <end position="30"/>
    </location>
</feature>
<reference evidence="9" key="1">
    <citation type="submission" date="2010-10" db="EMBL/GenBank/DDBJ databases">
        <title>Complete sequence of chromosome of Geobacillus sp. Y4.1MC1.</title>
        <authorList>
            <consortium name="US DOE Joint Genome Institute"/>
            <person name="Lucas S."/>
            <person name="Copeland A."/>
            <person name="Lapidus A."/>
            <person name="Cheng J.-F."/>
            <person name="Bruce D."/>
            <person name="Goodwin L."/>
            <person name="Pitluck S."/>
            <person name="Chertkov O."/>
            <person name="Zhang X."/>
            <person name="Detter J.C."/>
            <person name="Han C."/>
            <person name="Tapia R."/>
            <person name="Land M."/>
            <person name="Hauser L."/>
            <person name="Jeffries C."/>
            <person name="Kyrpides N."/>
            <person name="Ivanova N."/>
            <person name="Ovchinnikova G."/>
            <person name="Brumm P."/>
            <person name="Mead D."/>
            <person name="Woyke T."/>
        </authorList>
    </citation>
    <scope>NUCLEOTIDE SEQUENCE [LARGE SCALE GENOMIC DNA]</scope>
    <source>
        <strain evidence="9">Y4.1MC1</strain>
    </source>
</reference>
<dbReference type="EMBL" id="CP002293">
    <property type="protein sequence ID" value="ADP74600.1"/>
    <property type="molecule type" value="Genomic_DNA"/>
</dbReference>
<proteinExistence type="inferred from homology"/>